<keyword evidence="2" id="KW-1185">Reference proteome</keyword>
<protein>
    <recommendedName>
        <fullName evidence="3">DUF4320 family protein</fullName>
    </recommendedName>
</protein>
<sequence length="133" mass="14668">MRSKAGLLLGSLLVLVVGVFIVVLTSPPAFLYPALPFASGSKQAIWKMLRESDEGIVKLTTENDAVWYGAKSPQDQAAERMKAEMQAAGWTFVSQEGAGYFFVRGDEKMVVTSRMWSGEFVLLKRMDGEGKKE</sequence>
<organism evidence="1 2">
    <name type="scientific">Brevibacillus brevis</name>
    <name type="common">Bacillus brevis</name>
    <dbReference type="NCBI Taxonomy" id="1393"/>
    <lineage>
        <taxon>Bacteria</taxon>
        <taxon>Bacillati</taxon>
        <taxon>Bacillota</taxon>
        <taxon>Bacilli</taxon>
        <taxon>Bacillales</taxon>
        <taxon>Paenibacillaceae</taxon>
        <taxon>Brevibacillus</taxon>
    </lineage>
</organism>
<reference evidence="1 2" key="1">
    <citation type="submission" date="2023-09" db="EMBL/GenBank/DDBJ databases">
        <title>Complete Genome and Methylome dissection of Bacillus brevis NEB573 original source of BbsI restriction endonuclease.</title>
        <authorList>
            <person name="Fomenkov A."/>
            <person name="Roberts R.D."/>
        </authorList>
    </citation>
    <scope>NUCLEOTIDE SEQUENCE [LARGE SCALE GENOMIC DNA]</scope>
    <source>
        <strain evidence="1 2">NEB573</strain>
    </source>
</reference>
<name>A0ABY9SYV1_BREBE</name>
<proteinExistence type="predicted"/>
<dbReference type="Proteomes" id="UP001256827">
    <property type="component" value="Chromosome"/>
</dbReference>
<accession>A0ABY9SYV1</accession>
<dbReference type="RefSeq" id="WP_310764515.1">
    <property type="nucleotide sequence ID" value="NZ_CP134050.1"/>
</dbReference>
<evidence type="ECO:0008006" key="3">
    <source>
        <dbReference type="Google" id="ProtNLM"/>
    </source>
</evidence>
<evidence type="ECO:0000313" key="2">
    <source>
        <dbReference type="Proteomes" id="UP001256827"/>
    </source>
</evidence>
<gene>
    <name evidence="1" type="ORF">RGB73_20025</name>
</gene>
<evidence type="ECO:0000313" key="1">
    <source>
        <dbReference type="EMBL" id="WNC13000.1"/>
    </source>
</evidence>
<dbReference type="EMBL" id="CP134050">
    <property type="protein sequence ID" value="WNC13000.1"/>
    <property type="molecule type" value="Genomic_DNA"/>
</dbReference>